<organism evidence="2 3">
    <name type="scientific">Gracilibacillus orientalis</name>
    <dbReference type="NCBI Taxonomy" id="334253"/>
    <lineage>
        <taxon>Bacteria</taxon>
        <taxon>Bacillati</taxon>
        <taxon>Bacillota</taxon>
        <taxon>Bacilli</taxon>
        <taxon>Bacillales</taxon>
        <taxon>Bacillaceae</taxon>
        <taxon>Gracilibacillus</taxon>
    </lineage>
</organism>
<proteinExistence type="predicted"/>
<evidence type="ECO:0000256" key="1">
    <source>
        <dbReference type="SAM" id="Coils"/>
    </source>
</evidence>
<keyword evidence="3" id="KW-1185">Reference proteome</keyword>
<evidence type="ECO:0008006" key="4">
    <source>
        <dbReference type="Google" id="ProtNLM"/>
    </source>
</evidence>
<dbReference type="AlphaFoldDB" id="A0A1I4Q8C5"/>
<gene>
    <name evidence="2" type="ORF">SAMN04487943_11521</name>
</gene>
<dbReference type="Proteomes" id="UP000198565">
    <property type="component" value="Unassembled WGS sequence"/>
</dbReference>
<dbReference type="RefSeq" id="WP_091485658.1">
    <property type="nucleotide sequence ID" value="NZ_FOTR01000015.1"/>
</dbReference>
<dbReference type="EMBL" id="FOTR01000015">
    <property type="protein sequence ID" value="SFM36297.1"/>
    <property type="molecule type" value="Genomic_DNA"/>
</dbReference>
<keyword evidence="1" id="KW-0175">Coiled coil</keyword>
<name>A0A1I4Q8C5_9BACI</name>
<dbReference type="STRING" id="334253.SAMN04487943_11521"/>
<dbReference type="OrthoDB" id="2240714at2"/>
<sequence length="64" mass="7430">MVFENEEVMGVAYTQLIAPTIKAVQEIDKKLDDEINWLKVENQLLRNEVTTLKNKVQQLEEKVA</sequence>
<protein>
    <recommendedName>
        <fullName evidence="4">Peptidase S74 domain-containing protein</fullName>
    </recommendedName>
</protein>
<evidence type="ECO:0000313" key="2">
    <source>
        <dbReference type="EMBL" id="SFM36297.1"/>
    </source>
</evidence>
<feature type="coiled-coil region" evidence="1">
    <location>
        <begin position="35"/>
        <end position="62"/>
    </location>
</feature>
<accession>A0A1I4Q8C5</accession>
<evidence type="ECO:0000313" key="3">
    <source>
        <dbReference type="Proteomes" id="UP000198565"/>
    </source>
</evidence>
<reference evidence="3" key="1">
    <citation type="submission" date="2016-10" db="EMBL/GenBank/DDBJ databases">
        <authorList>
            <person name="Varghese N."/>
            <person name="Submissions S."/>
        </authorList>
    </citation>
    <scope>NUCLEOTIDE SEQUENCE [LARGE SCALE GENOMIC DNA]</scope>
    <source>
        <strain evidence="3">CGMCC 1.4250</strain>
    </source>
</reference>